<gene>
    <name evidence="4" type="ORF">SAMN04490244_102175</name>
</gene>
<comment type="similarity">
    <text evidence="1 2">Belongs to the RNase T2 family.</text>
</comment>
<feature type="chain" id="PRO_5011582843" evidence="3">
    <location>
        <begin position="17"/>
        <end position="209"/>
    </location>
</feature>
<dbReference type="InterPro" id="IPR036430">
    <property type="entry name" value="RNase_T2-like_sf"/>
</dbReference>
<feature type="signal peptide" evidence="3">
    <location>
        <begin position="1"/>
        <end position="16"/>
    </location>
</feature>
<dbReference type="OrthoDB" id="4720638at2"/>
<protein>
    <submittedName>
        <fullName evidence="4">Ribonuclease T2</fullName>
    </submittedName>
</protein>
<dbReference type="AlphaFoldDB" id="A0A1H9RB91"/>
<dbReference type="CDD" id="cd01062">
    <property type="entry name" value="RNase_T2_prok"/>
    <property type="match status" value="1"/>
</dbReference>
<dbReference type="GO" id="GO:0033897">
    <property type="term" value="F:ribonuclease T2 activity"/>
    <property type="evidence" value="ECO:0007669"/>
    <property type="project" value="InterPro"/>
</dbReference>
<dbReference type="PANTHER" id="PTHR11240">
    <property type="entry name" value="RIBONUCLEASE T2"/>
    <property type="match status" value="1"/>
</dbReference>
<evidence type="ECO:0000256" key="1">
    <source>
        <dbReference type="ARBA" id="ARBA00007469"/>
    </source>
</evidence>
<name>A0A1H9RB91_9RHOB</name>
<evidence type="ECO:0000256" key="3">
    <source>
        <dbReference type="SAM" id="SignalP"/>
    </source>
</evidence>
<sequence length="209" mass="23194">MRWLAVLMALASPALAEGERAGDFDYFVLALSWQPNWCAREGDARDAPTCAPEADAGWTVHGLWPQYETGWPSYCDTGMRDPTRDETAAEADIFGSAGSAWYQWKKHGRCAGLPPEDYFATVRRAYEGVTRPDVFRRLQEAVRLPARVVEEAFLEANPDLAPDMLTITCTSGQIQEARLCLTQGLEPRTCGADVVRDCSDSDALLYPVR</sequence>
<dbReference type="PANTHER" id="PTHR11240:SF22">
    <property type="entry name" value="RIBONUCLEASE T2"/>
    <property type="match status" value="1"/>
</dbReference>
<dbReference type="Proteomes" id="UP000198885">
    <property type="component" value="Unassembled WGS sequence"/>
</dbReference>
<dbReference type="RefSeq" id="WP_092688714.1">
    <property type="nucleotide sequence ID" value="NZ_FOGU01000002.1"/>
</dbReference>
<proteinExistence type="inferred from homology"/>
<dbReference type="InterPro" id="IPR018188">
    <property type="entry name" value="RNase_T2_His_AS_1"/>
</dbReference>
<dbReference type="GO" id="GO:0006401">
    <property type="term" value="P:RNA catabolic process"/>
    <property type="evidence" value="ECO:0007669"/>
    <property type="project" value="UniProtKB-ARBA"/>
</dbReference>
<keyword evidence="5" id="KW-1185">Reference proteome</keyword>
<dbReference type="PROSITE" id="PS00530">
    <property type="entry name" value="RNASE_T2_1"/>
    <property type="match status" value="1"/>
</dbReference>
<dbReference type="InterPro" id="IPR001568">
    <property type="entry name" value="RNase_T2-like"/>
</dbReference>
<organism evidence="4 5">
    <name type="scientific">Tranquillimonas rosea</name>
    <dbReference type="NCBI Taxonomy" id="641238"/>
    <lineage>
        <taxon>Bacteria</taxon>
        <taxon>Pseudomonadati</taxon>
        <taxon>Pseudomonadota</taxon>
        <taxon>Alphaproteobacteria</taxon>
        <taxon>Rhodobacterales</taxon>
        <taxon>Roseobacteraceae</taxon>
        <taxon>Tranquillimonas</taxon>
    </lineage>
</organism>
<evidence type="ECO:0000313" key="4">
    <source>
        <dbReference type="EMBL" id="SER69193.1"/>
    </source>
</evidence>
<accession>A0A1H9RB91</accession>
<dbReference type="EMBL" id="FOGU01000002">
    <property type="protein sequence ID" value="SER69193.1"/>
    <property type="molecule type" value="Genomic_DNA"/>
</dbReference>
<evidence type="ECO:0000256" key="2">
    <source>
        <dbReference type="RuleBase" id="RU004328"/>
    </source>
</evidence>
<dbReference type="Pfam" id="PF00445">
    <property type="entry name" value="Ribonuclease_T2"/>
    <property type="match status" value="1"/>
</dbReference>
<dbReference type="SUPFAM" id="SSF55895">
    <property type="entry name" value="Ribonuclease Rh-like"/>
    <property type="match status" value="1"/>
</dbReference>
<dbReference type="STRING" id="641238.SAMN04490244_102175"/>
<dbReference type="GO" id="GO:0003723">
    <property type="term" value="F:RNA binding"/>
    <property type="evidence" value="ECO:0007669"/>
    <property type="project" value="InterPro"/>
</dbReference>
<keyword evidence="3" id="KW-0732">Signal</keyword>
<dbReference type="InterPro" id="IPR039378">
    <property type="entry name" value="RNase_T2_prok"/>
</dbReference>
<evidence type="ECO:0000313" key="5">
    <source>
        <dbReference type="Proteomes" id="UP000198885"/>
    </source>
</evidence>
<reference evidence="4 5" key="1">
    <citation type="submission" date="2016-10" db="EMBL/GenBank/DDBJ databases">
        <authorList>
            <person name="de Groot N.N."/>
        </authorList>
    </citation>
    <scope>NUCLEOTIDE SEQUENCE [LARGE SCALE GENOMIC DNA]</scope>
    <source>
        <strain evidence="4 5">DSM 23042</strain>
    </source>
</reference>
<dbReference type="Gene3D" id="3.90.730.10">
    <property type="entry name" value="Ribonuclease T2-like"/>
    <property type="match status" value="1"/>
</dbReference>